<keyword evidence="3" id="KW-1185">Reference proteome</keyword>
<keyword evidence="1" id="KW-0472">Membrane</keyword>
<feature type="transmembrane region" description="Helical" evidence="1">
    <location>
        <begin position="76"/>
        <end position="96"/>
    </location>
</feature>
<evidence type="ECO:0008006" key="4">
    <source>
        <dbReference type="Google" id="ProtNLM"/>
    </source>
</evidence>
<organism evidence="2 3">
    <name type="scientific">Arthrobacter horti</name>
    <dbReference type="NCBI Taxonomy" id="3068273"/>
    <lineage>
        <taxon>Bacteria</taxon>
        <taxon>Bacillati</taxon>
        <taxon>Actinomycetota</taxon>
        <taxon>Actinomycetes</taxon>
        <taxon>Micrococcales</taxon>
        <taxon>Micrococcaceae</taxon>
        <taxon>Arthrobacter</taxon>
    </lineage>
</organism>
<dbReference type="RefSeq" id="WP_305996883.1">
    <property type="nucleotide sequence ID" value="NZ_JAVALS010000008.1"/>
</dbReference>
<evidence type="ECO:0000256" key="1">
    <source>
        <dbReference type="SAM" id="Phobius"/>
    </source>
</evidence>
<evidence type="ECO:0000313" key="2">
    <source>
        <dbReference type="EMBL" id="MDP5227830.1"/>
    </source>
</evidence>
<protein>
    <recommendedName>
        <fullName evidence="4">Integral membrane protein</fullName>
    </recommendedName>
</protein>
<feature type="transmembrane region" description="Helical" evidence="1">
    <location>
        <begin position="50"/>
        <end position="69"/>
    </location>
</feature>
<keyword evidence="1" id="KW-0812">Transmembrane</keyword>
<evidence type="ECO:0000313" key="3">
    <source>
        <dbReference type="Proteomes" id="UP001232725"/>
    </source>
</evidence>
<dbReference type="EMBL" id="JAVALS010000008">
    <property type="protein sequence ID" value="MDP5227830.1"/>
    <property type="molecule type" value="Genomic_DNA"/>
</dbReference>
<comment type="caution">
    <text evidence="2">The sequence shown here is derived from an EMBL/GenBank/DDBJ whole genome shotgun (WGS) entry which is preliminary data.</text>
</comment>
<dbReference type="Proteomes" id="UP001232725">
    <property type="component" value="Unassembled WGS sequence"/>
</dbReference>
<sequence>MTSATRQDSQNTRNTGPGRLLIAVYGVFALATTARAGFQIATKFHTAPVAYLLSALAAVVYIVATVSLARRGTASFKVSVAAVSLELLGVLVVGALSVFDKQAFPEDTVWSGFGKGYGFVPLILPLLGLWWLYRRRPSAA</sequence>
<keyword evidence="1" id="KW-1133">Transmembrane helix</keyword>
<proteinExistence type="predicted"/>
<accession>A0ABT9IQG9</accession>
<feature type="transmembrane region" description="Helical" evidence="1">
    <location>
        <begin position="116"/>
        <end position="133"/>
    </location>
</feature>
<reference evidence="2 3" key="1">
    <citation type="submission" date="2023-08" db="EMBL/GenBank/DDBJ databases">
        <title>Arthrobacter horti sp. nov., isolated from forest soil.</title>
        <authorList>
            <person name="Park M."/>
        </authorList>
    </citation>
    <scope>NUCLEOTIDE SEQUENCE [LARGE SCALE GENOMIC DNA]</scope>
    <source>
        <strain evidence="2 3">YJM1</strain>
    </source>
</reference>
<gene>
    <name evidence="2" type="ORF">Q9R02_11750</name>
</gene>
<feature type="transmembrane region" description="Helical" evidence="1">
    <location>
        <begin position="20"/>
        <end position="38"/>
    </location>
</feature>
<name>A0ABT9IQG9_9MICC</name>